<evidence type="ECO:0000313" key="2">
    <source>
        <dbReference type="Proteomes" id="UP001490365"/>
    </source>
</evidence>
<name>A0ABV1TFR6_9ACTN</name>
<protein>
    <submittedName>
        <fullName evidence="1">Uncharacterized protein</fullName>
    </submittedName>
</protein>
<accession>A0ABV1TFR6</accession>
<dbReference type="RefSeq" id="WP_351957475.1">
    <property type="nucleotide sequence ID" value="NZ_JBEOZM010000006.1"/>
</dbReference>
<reference evidence="1 2" key="1">
    <citation type="submission" date="2024-06" db="EMBL/GenBank/DDBJ databases">
        <title>The Natural Products Discovery Center: Release of the First 8490 Sequenced Strains for Exploring Actinobacteria Biosynthetic Diversity.</title>
        <authorList>
            <person name="Kalkreuter E."/>
            <person name="Kautsar S.A."/>
            <person name="Yang D."/>
            <person name="Bader C.D."/>
            <person name="Teijaro C.N."/>
            <person name="Fluegel L."/>
            <person name="Davis C.M."/>
            <person name="Simpson J.R."/>
            <person name="Lauterbach L."/>
            <person name="Steele A.D."/>
            <person name="Gui C."/>
            <person name="Meng S."/>
            <person name="Li G."/>
            <person name="Viehrig K."/>
            <person name="Ye F."/>
            <person name="Su P."/>
            <person name="Kiefer A.F."/>
            <person name="Nichols A."/>
            <person name="Cepeda A.J."/>
            <person name="Yan W."/>
            <person name="Fan B."/>
            <person name="Jiang Y."/>
            <person name="Adhikari A."/>
            <person name="Zheng C.-J."/>
            <person name="Schuster L."/>
            <person name="Cowan T.M."/>
            <person name="Smanski M.J."/>
            <person name="Chevrette M.G."/>
            <person name="De Carvalho L.P.S."/>
            <person name="Shen B."/>
        </authorList>
    </citation>
    <scope>NUCLEOTIDE SEQUENCE [LARGE SCALE GENOMIC DNA]</scope>
    <source>
        <strain evidence="1 2">NPDC001694</strain>
    </source>
</reference>
<organism evidence="1 2">
    <name type="scientific">Streptomyces sp. 900105755</name>
    <dbReference type="NCBI Taxonomy" id="3154389"/>
    <lineage>
        <taxon>Bacteria</taxon>
        <taxon>Bacillati</taxon>
        <taxon>Actinomycetota</taxon>
        <taxon>Actinomycetes</taxon>
        <taxon>Kitasatosporales</taxon>
        <taxon>Streptomycetaceae</taxon>
        <taxon>Streptomyces</taxon>
    </lineage>
</organism>
<comment type="caution">
    <text evidence="1">The sequence shown here is derived from an EMBL/GenBank/DDBJ whole genome shotgun (WGS) entry which is preliminary data.</text>
</comment>
<proteinExistence type="predicted"/>
<keyword evidence="2" id="KW-1185">Reference proteome</keyword>
<dbReference type="Proteomes" id="UP001490365">
    <property type="component" value="Unassembled WGS sequence"/>
</dbReference>
<evidence type="ECO:0000313" key="1">
    <source>
        <dbReference type="EMBL" id="MER6268881.1"/>
    </source>
</evidence>
<dbReference type="EMBL" id="JBEOZM010000006">
    <property type="protein sequence ID" value="MER6268881.1"/>
    <property type="molecule type" value="Genomic_DNA"/>
</dbReference>
<sequence length="189" mass="20777">MVLNDTIGQERWLGRDGAHGVARLVRLVSPSERQPLGVEFREHRGEVRALLPWRYWFAGPQGQSRWEETVSALSVAVVDEETGGARQRAEATQPWWSGHPLAADASMMSPLPGKRARQETSWHSSVIGGNELLLVPLFSLVLLAGLFGDTVTARLAGVFSALTIVAEWGPAATKSLFSRLYYDKPNENA</sequence>
<gene>
    <name evidence="1" type="ORF">ABT211_16505</name>
</gene>